<dbReference type="PANTHER" id="PTHR45431:SF3">
    <property type="entry name" value="RHODANESE-LIKE DOMAIN-CONTAINING PROTEIN 15, CHLOROPLASTIC"/>
    <property type="match status" value="1"/>
</dbReference>
<dbReference type="InterPro" id="IPR036873">
    <property type="entry name" value="Rhodanese-like_dom_sf"/>
</dbReference>
<dbReference type="InterPro" id="IPR001763">
    <property type="entry name" value="Rhodanese-like_dom"/>
</dbReference>
<name>A0ABP0TBJ0_9BRYO</name>
<protein>
    <recommendedName>
        <fullName evidence="1">Rhodanese domain-containing protein</fullName>
    </recommendedName>
</protein>
<evidence type="ECO:0000313" key="3">
    <source>
        <dbReference type="Proteomes" id="UP001497512"/>
    </source>
</evidence>
<dbReference type="PROSITE" id="PS50206">
    <property type="entry name" value="RHODANESE_3"/>
    <property type="match status" value="1"/>
</dbReference>
<dbReference type="CDD" id="cd00158">
    <property type="entry name" value="RHOD"/>
    <property type="match status" value="1"/>
</dbReference>
<dbReference type="InterPro" id="IPR052367">
    <property type="entry name" value="Thiosulfate_ST/Rhodanese-like"/>
</dbReference>
<dbReference type="Pfam" id="PF00581">
    <property type="entry name" value="Rhodanese"/>
    <property type="match status" value="1"/>
</dbReference>
<organism evidence="2 3">
    <name type="scientific">Sphagnum troendelagicum</name>
    <dbReference type="NCBI Taxonomy" id="128251"/>
    <lineage>
        <taxon>Eukaryota</taxon>
        <taxon>Viridiplantae</taxon>
        <taxon>Streptophyta</taxon>
        <taxon>Embryophyta</taxon>
        <taxon>Bryophyta</taxon>
        <taxon>Sphagnophytina</taxon>
        <taxon>Sphagnopsida</taxon>
        <taxon>Sphagnales</taxon>
        <taxon>Sphagnaceae</taxon>
        <taxon>Sphagnum</taxon>
    </lineage>
</organism>
<gene>
    <name evidence="2" type="ORF">CSSPTR1EN2_LOCUS1535</name>
</gene>
<keyword evidence="3" id="KW-1185">Reference proteome</keyword>
<feature type="domain" description="Rhodanese" evidence="1">
    <location>
        <begin position="98"/>
        <end position="198"/>
    </location>
</feature>
<dbReference type="EMBL" id="OZ019893">
    <property type="protein sequence ID" value="CAK9191727.1"/>
    <property type="molecule type" value="Genomic_DNA"/>
</dbReference>
<sequence>MPVLHVSAVVLSTAPTVFRTQASSSTTPCGGHGEVSVSQANPCIACLGTHTPVDATRSPSVSSSWTSSNRVRRLQVQARHEELLTIRTVPVQVAHELINAGHHYLDVRTAEEFAAGHVEGSVNIPYLVKMGPGMSKNLKFVEDVSREFDKDDEIVVACQSGRCSLMAAAELRAANFSGVTDMGGGYSAWKESGLPVQTHRAQQARKA</sequence>
<proteinExistence type="predicted"/>
<dbReference type="SMART" id="SM00450">
    <property type="entry name" value="RHOD"/>
    <property type="match status" value="1"/>
</dbReference>
<reference evidence="2 3" key="1">
    <citation type="submission" date="2024-02" db="EMBL/GenBank/DDBJ databases">
        <authorList>
            <consortium name="ELIXIR-Norway"/>
            <consortium name="Elixir Norway"/>
        </authorList>
    </citation>
    <scope>NUCLEOTIDE SEQUENCE [LARGE SCALE GENOMIC DNA]</scope>
</reference>
<evidence type="ECO:0000313" key="2">
    <source>
        <dbReference type="EMBL" id="CAK9191727.1"/>
    </source>
</evidence>
<evidence type="ECO:0000259" key="1">
    <source>
        <dbReference type="PROSITE" id="PS50206"/>
    </source>
</evidence>
<dbReference type="SUPFAM" id="SSF52821">
    <property type="entry name" value="Rhodanese/Cell cycle control phosphatase"/>
    <property type="match status" value="1"/>
</dbReference>
<dbReference type="Gene3D" id="3.40.250.10">
    <property type="entry name" value="Rhodanese-like domain"/>
    <property type="match status" value="1"/>
</dbReference>
<accession>A0ABP0TBJ0</accession>
<dbReference type="Proteomes" id="UP001497512">
    <property type="component" value="Chromosome 1"/>
</dbReference>
<dbReference type="PANTHER" id="PTHR45431">
    <property type="entry name" value="RHODANESE-LIKE DOMAIN-CONTAINING PROTEIN 15, CHLOROPLASTIC"/>
    <property type="match status" value="1"/>
</dbReference>